<gene>
    <name evidence="2" type="ORF">MTR67_052025</name>
</gene>
<evidence type="ECO:0000313" key="2">
    <source>
        <dbReference type="EMBL" id="WMV58640.1"/>
    </source>
</evidence>
<name>A0AAF1A2Y1_SOLVR</name>
<protein>
    <submittedName>
        <fullName evidence="2">Uncharacterized protein</fullName>
    </submittedName>
</protein>
<accession>A0AAF1A2Y1</accession>
<proteinExistence type="predicted"/>
<reference evidence="2" key="1">
    <citation type="submission" date="2023-08" db="EMBL/GenBank/DDBJ databases">
        <title>A de novo genome assembly of Solanum verrucosum Schlechtendal, a Mexican diploid species geographically isolated from the other diploid A-genome species in potato relatives.</title>
        <authorList>
            <person name="Hosaka K."/>
        </authorList>
    </citation>
    <scope>NUCLEOTIDE SEQUENCE</scope>
    <source>
        <tissue evidence="2">Young leaves</tissue>
    </source>
</reference>
<dbReference type="Proteomes" id="UP001234989">
    <property type="component" value="Chromosome 12"/>
</dbReference>
<keyword evidence="3" id="KW-1185">Reference proteome</keyword>
<dbReference type="AlphaFoldDB" id="A0AAF1A2Y1"/>
<feature type="region of interest" description="Disordered" evidence="1">
    <location>
        <begin position="71"/>
        <end position="97"/>
    </location>
</feature>
<evidence type="ECO:0000313" key="3">
    <source>
        <dbReference type="Proteomes" id="UP001234989"/>
    </source>
</evidence>
<evidence type="ECO:0000256" key="1">
    <source>
        <dbReference type="SAM" id="MobiDB-lite"/>
    </source>
</evidence>
<dbReference type="EMBL" id="CP133623">
    <property type="protein sequence ID" value="WMV58640.1"/>
    <property type="molecule type" value="Genomic_DNA"/>
</dbReference>
<dbReference type="PANTHER" id="PTHR33180">
    <property type="entry name" value="PHOTOSYSTEM II CP43 REACTION CENTER PROTEIN"/>
    <property type="match status" value="1"/>
</dbReference>
<dbReference type="PANTHER" id="PTHR33180:SF31">
    <property type="entry name" value="POLYPROTEIN PROTEIN"/>
    <property type="match status" value="1"/>
</dbReference>
<feature type="compositionally biased region" description="Polar residues" evidence="1">
    <location>
        <begin position="33"/>
        <end position="43"/>
    </location>
</feature>
<sequence length="189" mass="21163">MHVLDMCCFADMVRPKAPGRNQSPRKRARGMDNSGSRSPASTSEPEDDQTLQWRRAELHSKALHDLARLPITLTPPHSPTQIAEQAPPVPPVQTPLPHSMNRLKVAGLRTILEEKRLSTDGGSGQVWEFYTKYRKMVPKGKKKARSTPMKSQNDSILQHLKAALLGSISDRDRLNLGLIIEQEMAMRAK</sequence>
<organism evidence="2 3">
    <name type="scientific">Solanum verrucosum</name>
    <dbReference type="NCBI Taxonomy" id="315347"/>
    <lineage>
        <taxon>Eukaryota</taxon>
        <taxon>Viridiplantae</taxon>
        <taxon>Streptophyta</taxon>
        <taxon>Embryophyta</taxon>
        <taxon>Tracheophyta</taxon>
        <taxon>Spermatophyta</taxon>
        <taxon>Magnoliopsida</taxon>
        <taxon>eudicotyledons</taxon>
        <taxon>Gunneridae</taxon>
        <taxon>Pentapetalae</taxon>
        <taxon>asterids</taxon>
        <taxon>lamiids</taxon>
        <taxon>Solanales</taxon>
        <taxon>Solanaceae</taxon>
        <taxon>Solanoideae</taxon>
        <taxon>Solaneae</taxon>
        <taxon>Solanum</taxon>
    </lineage>
</organism>
<feature type="region of interest" description="Disordered" evidence="1">
    <location>
        <begin position="13"/>
        <end position="51"/>
    </location>
</feature>